<evidence type="ECO:0000313" key="3">
    <source>
        <dbReference type="Proteomes" id="UP001501692"/>
    </source>
</evidence>
<dbReference type="RefSeq" id="WP_345164365.1">
    <property type="nucleotide sequence ID" value="NZ_BAABJK010000004.1"/>
</dbReference>
<keyword evidence="3" id="KW-1185">Reference proteome</keyword>
<feature type="transmembrane region" description="Helical" evidence="1">
    <location>
        <begin position="231"/>
        <end position="262"/>
    </location>
</feature>
<accession>A0ABP9H3I6</accession>
<keyword evidence="1" id="KW-1133">Transmembrane helix</keyword>
<feature type="transmembrane region" description="Helical" evidence="1">
    <location>
        <begin position="200"/>
        <end position="219"/>
    </location>
</feature>
<dbReference type="Pfam" id="PF12412">
    <property type="entry name" value="DUF3667"/>
    <property type="match status" value="1"/>
</dbReference>
<sequence length="267" mass="30729">MNCKNCDTSLIEKQNFCFECGAKVIRNRLTLKNIAHDINEQFFNIDNRFLKTFIHLFKNPESVINGFISGTRKKYINVIQYFAISLTLVGIQIFLMNTFFKDAIEIDDIIGDGFKNLQNQKDNPFSPSNFDYAQINNYQSVFYVLSVPFSAISSWLAYKIIGEKRFNFTEHIVINLYYSAQIVIISSILTILFLCLGINYVTITYLITIITFIYFFYVLKRVFNFTFLNALAGFLLILVILGIIFLIAVVLGIIIGVVIVLMQKNVI</sequence>
<organism evidence="2 3">
    <name type="scientific">Algibacter aquimarinus</name>
    <dbReference type="NCBI Taxonomy" id="1136748"/>
    <lineage>
        <taxon>Bacteria</taxon>
        <taxon>Pseudomonadati</taxon>
        <taxon>Bacteroidota</taxon>
        <taxon>Flavobacteriia</taxon>
        <taxon>Flavobacteriales</taxon>
        <taxon>Flavobacteriaceae</taxon>
        <taxon>Algibacter</taxon>
    </lineage>
</organism>
<evidence type="ECO:0000313" key="2">
    <source>
        <dbReference type="EMBL" id="GAA4960745.1"/>
    </source>
</evidence>
<gene>
    <name evidence="2" type="ORF">GCM10023315_05890</name>
</gene>
<comment type="caution">
    <text evidence="2">The sequence shown here is derived from an EMBL/GenBank/DDBJ whole genome shotgun (WGS) entry which is preliminary data.</text>
</comment>
<dbReference type="Proteomes" id="UP001501692">
    <property type="component" value="Unassembled WGS sequence"/>
</dbReference>
<feature type="transmembrane region" description="Helical" evidence="1">
    <location>
        <begin position="75"/>
        <end position="95"/>
    </location>
</feature>
<dbReference type="InterPro" id="IPR022134">
    <property type="entry name" value="DUF3667"/>
</dbReference>
<proteinExistence type="predicted"/>
<keyword evidence="1" id="KW-0472">Membrane</keyword>
<evidence type="ECO:0008006" key="4">
    <source>
        <dbReference type="Google" id="ProtNLM"/>
    </source>
</evidence>
<evidence type="ECO:0000256" key="1">
    <source>
        <dbReference type="SAM" id="Phobius"/>
    </source>
</evidence>
<feature type="transmembrane region" description="Helical" evidence="1">
    <location>
        <begin position="141"/>
        <end position="161"/>
    </location>
</feature>
<name>A0ABP9H3I6_9FLAO</name>
<protein>
    <recommendedName>
        <fullName evidence="4">DUF3667 domain-containing protein</fullName>
    </recommendedName>
</protein>
<reference evidence="3" key="1">
    <citation type="journal article" date="2019" name="Int. J. Syst. Evol. Microbiol.">
        <title>The Global Catalogue of Microorganisms (GCM) 10K type strain sequencing project: providing services to taxonomists for standard genome sequencing and annotation.</title>
        <authorList>
            <consortium name="The Broad Institute Genomics Platform"/>
            <consortium name="The Broad Institute Genome Sequencing Center for Infectious Disease"/>
            <person name="Wu L."/>
            <person name="Ma J."/>
        </authorList>
    </citation>
    <scope>NUCLEOTIDE SEQUENCE [LARGE SCALE GENOMIC DNA]</scope>
    <source>
        <strain evidence="3">JCM 18287</strain>
    </source>
</reference>
<dbReference type="EMBL" id="BAABJK010000004">
    <property type="protein sequence ID" value="GAA4960745.1"/>
    <property type="molecule type" value="Genomic_DNA"/>
</dbReference>
<feature type="transmembrane region" description="Helical" evidence="1">
    <location>
        <begin position="173"/>
        <end position="194"/>
    </location>
</feature>
<keyword evidence="1" id="KW-0812">Transmembrane</keyword>